<keyword evidence="2" id="KW-0175">Coiled coil</keyword>
<dbReference type="GO" id="GO:0003677">
    <property type="term" value="F:DNA binding"/>
    <property type="evidence" value="ECO:0007669"/>
    <property type="project" value="InterPro"/>
</dbReference>
<proteinExistence type="inferred from homology"/>
<dbReference type="Proteomes" id="UP000019183">
    <property type="component" value="Unassembled WGS sequence"/>
</dbReference>
<protein>
    <submittedName>
        <fullName evidence="3">Mobile element protein</fullName>
    </submittedName>
</protein>
<dbReference type="Gene3D" id="1.10.10.60">
    <property type="entry name" value="Homeodomain-like"/>
    <property type="match status" value="1"/>
</dbReference>
<dbReference type="EMBL" id="CBWK010000620">
    <property type="protein sequence ID" value="CDL11208.1"/>
    <property type="molecule type" value="Genomic_DNA"/>
</dbReference>
<evidence type="ECO:0000256" key="1">
    <source>
        <dbReference type="ARBA" id="ARBA00009964"/>
    </source>
</evidence>
<feature type="coiled-coil region" evidence="2">
    <location>
        <begin position="69"/>
        <end position="96"/>
    </location>
</feature>
<evidence type="ECO:0000256" key="2">
    <source>
        <dbReference type="SAM" id="Coils"/>
    </source>
</evidence>
<reference evidence="3" key="1">
    <citation type="submission" date="2013-10" db="EMBL/GenBank/DDBJ databases">
        <title>Antibiotic resistance diversity of beta-lactamase producers in the General Hospital Vienna.</title>
        <authorList>
            <person name="Barisic I."/>
            <person name="Mitteregger D."/>
            <person name="Hirschl A.M."/>
            <person name="Noehammer C."/>
            <person name="Wiesinger-Mayr H."/>
        </authorList>
    </citation>
    <scope>NUCLEOTIDE SEQUENCE [LARGE SCALE GENOMIC DNA]</scope>
    <source>
        <strain evidence="3">IS43</strain>
    </source>
</reference>
<dbReference type="InterPro" id="IPR002514">
    <property type="entry name" value="Transposase_8"/>
</dbReference>
<keyword evidence="4" id="KW-1185">Reference proteome</keyword>
<dbReference type="GO" id="GO:0004803">
    <property type="term" value="F:transposase activity"/>
    <property type="evidence" value="ECO:0007669"/>
    <property type="project" value="InterPro"/>
</dbReference>
<evidence type="ECO:0000313" key="3">
    <source>
        <dbReference type="EMBL" id="CDL11208.1"/>
    </source>
</evidence>
<dbReference type="GO" id="GO:0006313">
    <property type="term" value="P:DNA transposition"/>
    <property type="evidence" value="ECO:0007669"/>
    <property type="project" value="InterPro"/>
</dbReference>
<dbReference type="PANTHER" id="PTHR33215:SF12">
    <property type="entry name" value="TRANSPOSASE INSN FOR INSERTION SEQUENCE ELEMENT IS911A-RELATED"/>
    <property type="match status" value="1"/>
</dbReference>
<comment type="similarity">
    <text evidence="1">Belongs to the transposase 8 family.</text>
</comment>
<organism evidence="3 4">
    <name type="scientific">Klebsiella pneumoniae IS43</name>
    <dbReference type="NCBI Taxonomy" id="1432552"/>
    <lineage>
        <taxon>Bacteria</taxon>
        <taxon>Pseudomonadati</taxon>
        <taxon>Pseudomonadota</taxon>
        <taxon>Gammaproteobacteria</taxon>
        <taxon>Enterobacterales</taxon>
        <taxon>Enterobacteriaceae</taxon>
        <taxon>Klebsiella/Raoultella group</taxon>
        <taxon>Klebsiella</taxon>
        <taxon>Klebsiella pneumoniae complex</taxon>
    </lineage>
</organism>
<dbReference type="InterPro" id="IPR051839">
    <property type="entry name" value="RD_transcriptional_regulator"/>
</dbReference>
<dbReference type="InterPro" id="IPR009057">
    <property type="entry name" value="Homeodomain-like_sf"/>
</dbReference>
<dbReference type="SUPFAM" id="SSF46689">
    <property type="entry name" value="Homeodomain-like"/>
    <property type="match status" value="1"/>
</dbReference>
<dbReference type="PANTHER" id="PTHR33215">
    <property type="entry name" value="PROTEIN DISTAL ANTENNA"/>
    <property type="match status" value="1"/>
</dbReference>
<comment type="caution">
    <text evidence="3">The sequence shown here is derived from an EMBL/GenBank/DDBJ whole genome shotgun (WGS) entry which is preliminary data.</text>
</comment>
<dbReference type="Pfam" id="PF01527">
    <property type="entry name" value="HTH_Tnp_1"/>
    <property type="match status" value="1"/>
</dbReference>
<accession>W1DPA4</accession>
<evidence type="ECO:0000313" key="4">
    <source>
        <dbReference type="Proteomes" id="UP000019183"/>
    </source>
</evidence>
<sequence>MTDKTTDTTKNRRTFDPAFKLQVARMVREQGVSVSQVCREMKLTESVVRRWVHQLDDESAGRPGIGKPLTAEQQRIRELEAEVRRLKSDNELLKSFGLLRTGNKVIHDVVTELAKQAPIKQVCQALDISRSGYYAARRRVNTPKPICQDSVHAQAVFLASGRTYGSRRFECSPACPGP</sequence>
<name>W1DPA4_KLEPN</name>
<dbReference type="AlphaFoldDB" id="W1DPA4"/>